<reference evidence="2" key="1">
    <citation type="journal article" date="2014" name="Front. Microbiol.">
        <title>High frequency of phylogenetically diverse reductive dehalogenase-homologous genes in deep subseafloor sedimentary metagenomes.</title>
        <authorList>
            <person name="Kawai M."/>
            <person name="Futagami T."/>
            <person name="Toyoda A."/>
            <person name="Takaki Y."/>
            <person name="Nishi S."/>
            <person name="Hori S."/>
            <person name="Arai W."/>
            <person name="Tsubouchi T."/>
            <person name="Morono Y."/>
            <person name="Uchiyama I."/>
            <person name="Ito T."/>
            <person name="Fujiyama A."/>
            <person name="Inagaki F."/>
            <person name="Takami H."/>
        </authorList>
    </citation>
    <scope>NUCLEOTIDE SEQUENCE</scope>
    <source>
        <strain evidence="2">Expedition CK06-06</strain>
    </source>
</reference>
<dbReference type="InterPro" id="IPR033948">
    <property type="entry name" value="ETF_beta_N"/>
</dbReference>
<dbReference type="SUPFAM" id="SSF52402">
    <property type="entry name" value="Adenine nucleotide alpha hydrolases-like"/>
    <property type="match status" value="1"/>
</dbReference>
<comment type="caution">
    <text evidence="2">The sequence shown here is derived from an EMBL/GenBank/DDBJ whole genome shotgun (WGS) entry which is preliminary data.</text>
</comment>
<dbReference type="SMART" id="SM00893">
    <property type="entry name" value="ETF"/>
    <property type="match status" value="1"/>
</dbReference>
<dbReference type="InterPro" id="IPR014729">
    <property type="entry name" value="Rossmann-like_a/b/a_fold"/>
</dbReference>
<proteinExistence type="predicted"/>
<dbReference type="GO" id="GO:0009055">
    <property type="term" value="F:electron transfer activity"/>
    <property type="evidence" value="ECO:0007669"/>
    <property type="project" value="InterPro"/>
</dbReference>
<dbReference type="PIRSF" id="PIRSF000090">
    <property type="entry name" value="Beta-ETF"/>
    <property type="match status" value="1"/>
</dbReference>
<accession>X1G0N8</accession>
<dbReference type="PANTHER" id="PTHR21294">
    <property type="entry name" value="ELECTRON TRANSFER FLAVOPROTEIN BETA-SUBUNIT"/>
    <property type="match status" value="1"/>
</dbReference>
<dbReference type="Pfam" id="PF01012">
    <property type="entry name" value="ETF"/>
    <property type="match status" value="1"/>
</dbReference>
<dbReference type="InterPro" id="IPR014730">
    <property type="entry name" value="ETF_a/b_N"/>
</dbReference>
<evidence type="ECO:0000313" key="2">
    <source>
        <dbReference type="EMBL" id="GAH26578.1"/>
    </source>
</evidence>
<dbReference type="InterPro" id="IPR012255">
    <property type="entry name" value="ETF_b"/>
</dbReference>
<evidence type="ECO:0000259" key="1">
    <source>
        <dbReference type="SMART" id="SM00893"/>
    </source>
</evidence>
<dbReference type="AlphaFoldDB" id="X1G0N8"/>
<protein>
    <recommendedName>
        <fullName evidence="1">Electron transfer flavoprotein alpha/beta-subunit N-terminal domain-containing protein</fullName>
    </recommendedName>
</protein>
<sequence length="268" mass="28983">MLRIIVPIKQVPDMSQVKFDTEKGVVGRSSAGAEINPFDLYALEAAVQIKDKLGGTVTAISMGPRQAESALRDALARGADSAVLLVDKAFAGADTLATSYTLASAIRKRGEFDLIICGEKTVDGDTGQVGPEIAEHLGIPHVAYVLKLEEVGEKLVVVCDMEGEYYLVESGFPVLITVTKDVNTPRLPTFRDKSNARKAKVELWGAEELSSIADKGRFGVRGSPTRVHKVMIPTEEGRKGRVFRNTADEAIEEIVDALDEWGTIKGIK</sequence>
<organism evidence="2">
    <name type="scientific">marine sediment metagenome</name>
    <dbReference type="NCBI Taxonomy" id="412755"/>
    <lineage>
        <taxon>unclassified sequences</taxon>
        <taxon>metagenomes</taxon>
        <taxon>ecological metagenomes</taxon>
    </lineage>
</organism>
<dbReference type="Gene3D" id="3.40.50.620">
    <property type="entry name" value="HUPs"/>
    <property type="match status" value="1"/>
</dbReference>
<feature type="domain" description="Electron transfer flavoprotein alpha/beta-subunit N-terminal" evidence="1">
    <location>
        <begin position="23"/>
        <end position="213"/>
    </location>
</feature>
<dbReference type="PANTHER" id="PTHR21294:SF17">
    <property type="entry name" value="PROTEIN FIXA"/>
    <property type="match status" value="1"/>
</dbReference>
<name>X1G0N8_9ZZZZ</name>
<dbReference type="CDD" id="cd01714">
    <property type="entry name" value="ETF_beta"/>
    <property type="match status" value="1"/>
</dbReference>
<gene>
    <name evidence="2" type="ORF">S03H2_02651</name>
</gene>
<dbReference type="EMBL" id="BARU01000911">
    <property type="protein sequence ID" value="GAH26578.1"/>
    <property type="molecule type" value="Genomic_DNA"/>
</dbReference>